<evidence type="ECO:0000313" key="2">
    <source>
        <dbReference type="Proteomes" id="UP000606172"/>
    </source>
</evidence>
<proteinExistence type="predicted"/>
<dbReference type="InterPro" id="IPR029063">
    <property type="entry name" value="SAM-dependent_MTases_sf"/>
</dbReference>
<protein>
    <recommendedName>
        <fullName evidence="3">S-adenosyl methyltransferase</fullName>
    </recommendedName>
</protein>
<sequence length="252" mass="27637">MARVYDALLRGKDNFAADRHAALLLQRRLPDIVLGGLENRHFLARAVAVLSHLGVDQFLDIGVGLPYANPVHEVAQRINPSTKVVYSDNDLTVVVHARALLAINDNVRVVPGDLRRPHALLRDPGVTEFLDWSRPVALVVTHVFDWIPAADPEAIMHALRDALPSGSWLIFSHATTSHSHSEQVDIGCPDAPPRSAPMALTLRPHHELLRIMAGVELLDPGLVPVVHWRPEHQPLHSTPCAIAGAVGRFGKH</sequence>
<name>A0A919V9Z8_9ACTN</name>
<gene>
    <name evidence="1" type="ORF">Ssi02_08350</name>
</gene>
<dbReference type="SUPFAM" id="SSF53335">
    <property type="entry name" value="S-adenosyl-L-methionine-dependent methyltransferases"/>
    <property type="match status" value="1"/>
</dbReference>
<organism evidence="1 2">
    <name type="scientific">Sinosporangium siamense</name>
    <dbReference type="NCBI Taxonomy" id="1367973"/>
    <lineage>
        <taxon>Bacteria</taxon>
        <taxon>Bacillati</taxon>
        <taxon>Actinomycetota</taxon>
        <taxon>Actinomycetes</taxon>
        <taxon>Streptosporangiales</taxon>
        <taxon>Streptosporangiaceae</taxon>
        <taxon>Sinosporangium</taxon>
    </lineage>
</organism>
<dbReference type="EMBL" id="BOOW01000006">
    <property type="protein sequence ID" value="GII90604.1"/>
    <property type="molecule type" value="Genomic_DNA"/>
</dbReference>
<comment type="caution">
    <text evidence="1">The sequence shown here is derived from an EMBL/GenBank/DDBJ whole genome shotgun (WGS) entry which is preliminary data.</text>
</comment>
<dbReference type="Proteomes" id="UP000606172">
    <property type="component" value="Unassembled WGS sequence"/>
</dbReference>
<keyword evidence="2" id="KW-1185">Reference proteome</keyword>
<accession>A0A919V9Z8</accession>
<dbReference type="PIRSF" id="PIRSF017393">
    <property type="entry name" value="MTase_SAV2177"/>
    <property type="match status" value="1"/>
</dbReference>
<evidence type="ECO:0000313" key="1">
    <source>
        <dbReference type="EMBL" id="GII90604.1"/>
    </source>
</evidence>
<reference evidence="1" key="1">
    <citation type="submission" date="2021-01" db="EMBL/GenBank/DDBJ databases">
        <title>Whole genome shotgun sequence of Sinosporangium siamense NBRC 109515.</title>
        <authorList>
            <person name="Komaki H."/>
            <person name="Tamura T."/>
        </authorList>
    </citation>
    <scope>NUCLEOTIDE SEQUENCE</scope>
    <source>
        <strain evidence="1">NBRC 109515</strain>
    </source>
</reference>
<dbReference type="Pfam" id="PF04672">
    <property type="entry name" value="Methyltransf_19"/>
    <property type="match status" value="1"/>
</dbReference>
<dbReference type="InterPro" id="IPR006764">
    <property type="entry name" value="SAM_dep_MeTrfase_SAV2177_type"/>
</dbReference>
<evidence type="ECO:0008006" key="3">
    <source>
        <dbReference type="Google" id="ProtNLM"/>
    </source>
</evidence>
<dbReference type="Gene3D" id="3.40.50.150">
    <property type="entry name" value="Vaccinia Virus protein VP39"/>
    <property type="match status" value="1"/>
</dbReference>
<dbReference type="AlphaFoldDB" id="A0A919V9Z8"/>